<evidence type="ECO:0000256" key="1">
    <source>
        <dbReference type="ARBA" id="ARBA00004642"/>
    </source>
</evidence>
<comment type="similarity">
    <text evidence="2 13">Belongs to the THAP1 family.</text>
</comment>
<evidence type="ECO:0000256" key="11">
    <source>
        <dbReference type="ARBA" id="ARBA00023306"/>
    </source>
</evidence>
<dbReference type="InParanoid" id="A0A672GX83"/>
<evidence type="ECO:0000256" key="4">
    <source>
        <dbReference type="ARBA" id="ARBA00022771"/>
    </source>
</evidence>
<dbReference type="PROSITE" id="PS50950">
    <property type="entry name" value="ZF_THAP"/>
    <property type="match status" value="1"/>
</dbReference>
<evidence type="ECO:0000256" key="3">
    <source>
        <dbReference type="ARBA" id="ARBA00022723"/>
    </source>
</evidence>
<evidence type="ECO:0000256" key="6">
    <source>
        <dbReference type="ARBA" id="ARBA00023015"/>
    </source>
</evidence>
<keyword evidence="9 13" id="KW-0804">Transcription</keyword>
<keyword evidence="8 12" id="KW-0238">DNA-binding</keyword>
<proteinExistence type="inferred from homology"/>
<dbReference type="GO" id="GO:0005654">
    <property type="term" value="C:nucleoplasm"/>
    <property type="evidence" value="ECO:0007669"/>
    <property type="project" value="UniProtKB-SubCell"/>
</dbReference>
<dbReference type="GO" id="GO:0001935">
    <property type="term" value="P:endothelial cell proliferation"/>
    <property type="evidence" value="ECO:0007669"/>
    <property type="project" value="UniProtKB-UniRule"/>
</dbReference>
<keyword evidence="5" id="KW-0862">Zinc</keyword>
<keyword evidence="4 12" id="KW-0863">Zinc-finger</keyword>
<keyword evidence="10 13" id="KW-0539">Nucleus</keyword>
<dbReference type="PANTHER" id="PTHR46600:SF1">
    <property type="entry name" value="THAP DOMAIN-CONTAINING PROTEIN 1"/>
    <property type="match status" value="1"/>
</dbReference>
<dbReference type="GO" id="GO:0043565">
    <property type="term" value="F:sequence-specific DNA binding"/>
    <property type="evidence" value="ECO:0007669"/>
    <property type="project" value="UniProtKB-UniRule"/>
</dbReference>
<organism evidence="15 16">
    <name type="scientific">Salarias fasciatus</name>
    <name type="common">Jewelled blenny</name>
    <name type="synonym">Blennius fasciatus</name>
    <dbReference type="NCBI Taxonomy" id="181472"/>
    <lineage>
        <taxon>Eukaryota</taxon>
        <taxon>Metazoa</taxon>
        <taxon>Chordata</taxon>
        <taxon>Craniata</taxon>
        <taxon>Vertebrata</taxon>
        <taxon>Euteleostomi</taxon>
        <taxon>Actinopterygii</taxon>
        <taxon>Neopterygii</taxon>
        <taxon>Teleostei</taxon>
        <taxon>Neoteleostei</taxon>
        <taxon>Acanthomorphata</taxon>
        <taxon>Ovalentaria</taxon>
        <taxon>Blenniimorphae</taxon>
        <taxon>Blenniiformes</taxon>
        <taxon>Blennioidei</taxon>
        <taxon>Blenniidae</taxon>
        <taxon>Salariinae</taxon>
        <taxon>Salarias</taxon>
    </lineage>
</organism>
<evidence type="ECO:0000256" key="5">
    <source>
        <dbReference type="ARBA" id="ARBA00022833"/>
    </source>
</evidence>
<dbReference type="SUPFAM" id="SSF57716">
    <property type="entry name" value="Glucocorticoid receptor-like (DNA-binding domain)"/>
    <property type="match status" value="1"/>
</dbReference>
<keyword evidence="3" id="KW-0479">Metal-binding</keyword>
<dbReference type="Ensembl" id="ENSSFAT00005016747.1">
    <property type="protein sequence ID" value="ENSSFAP00005016104.1"/>
    <property type="gene ID" value="ENSSFAG00005008560.1"/>
</dbReference>
<keyword evidence="6 13" id="KW-0805">Transcription regulation</keyword>
<keyword evidence="11 13" id="KW-0131">Cell cycle</keyword>
<comment type="subcellular location">
    <subcellularLocation>
        <location evidence="1 13">Nucleus</location>
        <location evidence="1 13">Nucleoplasm</location>
    </subcellularLocation>
</comment>
<protein>
    <recommendedName>
        <fullName evidence="13">THAP domain-containing protein 1</fullName>
    </recommendedName>
</protein>
<evidence type="ECO:0000256" key="12">
    <source>
        <dbReference type="PROSITE-ProRule" id="PRU00309"/>
    </source>
</evidence>
<feature type="domain" description="THAP-type" evidence="14">
    <location>
        <begin position="1"/>
        <end position="77"/>
    </location>
</feature>
<dbReference type="GO" id="GO:0008270">
    <property type="term" value="F:zinc ion binding"/>
    <property type="evidence" value="ECO:0007669"/>
    <property type="project" value="UniProtKB-KW"/>
</dbReference>
<dbReference type="Pfam" id="PF05485">
    <property type="entry name" value="THAP"/>
    <property type="match status" value="1"/>
</dbReference>
<dbReference type="AlphaFoldDB" id="A0A672GX83"/>
<dbReference type="InterPro" id="IPR006612">
    <property type="entry name" value="THAP_Znf"/>
</dbReference>
<accession>A0A672GX83</accession>
<keyword evidence="7 13" id="KW-0175">Coiled coil</keyword>
<evidence type="ECO:0000256" key="9">
    <source>
        <dbReference type="ARBA" id="ARBA00023163"/>
    </source>
</evidence>
<dbReference type="Proteomes" id="UP000472267">
    <property type="component" value="Chromosome 8"/>
</dbReference>
<dbReference type="InterPro" id="IPR038441">
    <property type="entry name" value="THAP_Znf_sf"/>
</dbReference>
<dbReference type="Gene3D" id="6.20.210.20">
    <property type="entry name" value="THAP domain"/>
    <property type="match status" value="1"/>
</dbReference>
<dbReference type="SMART" id="SM00980">
    <property type="entry name" value="THAP"/>
    <property type="match status" value="1"/>
</dbReference>
<reference evidence="15" key="3">
    <citation type="submission" date="2025-09" db="UniProtKB">
        <authorList>
            <consortium name="Ensembl"/>
        </authorList>
    </citation>
    <scope>IDENTIFICATION</scope>
</reference>
<evidence type="ECO:0000256" key="13">
    <source>
        <dbReference type="RuleBase" id="RU369073"/>
    </source>
</evidence>
<dbReference type="SMART" id="SM00692">
    <property type="entry name" value="DM3"/>
    <property type="match status" value="1"/>
</dbReference>
<evidence type="ECO:0000256" key="2">
    <source>
        <dbReference type="ARBA" id="ARBA00006177"/>
    </source>
</evidence>
<name>A0A672GX83_SALFA</name>
<sequence length="115" mass="13516">MTRRFNFLNFLVGNKGSAVNIYSFPKDGKSRKKWEDACGRVQLRRYPYLCSRHFSADSFEDFRRHQKLKKDTVATISVHKRISAHECRAKAGLKHEKEERCWMPVCAVSLLLLLR</sequence>
<reference evidence="15" key="2">
    <citation type="submission" date="2025-08" db="UniProtKB">
        <authorList>
            <consortium name="Ensembl"/>
        </authorList>
    </citation>
    <scope>IDENTIFICATION</scope>
</reference>
<evidence type="ECO:0000313" key="16">
    <source>
        <dbReference type="Proteomes" id="UP000472267"/>
    </source>
</evidence>
<dbReference type="PANTHER" id="PTHR46600">
    <property type="entry name" value="THAP DOMAIN-CONTAINING"/>
    <property type="match status" value="1"/>
</dbReference>
<evidence type="ECO:0000259" key="14">
    <source>
        <dbReference type="PROSITE" id="PS50950"/>
    </source>
</evidence>
<dbReference type="InterPro" id="IPR026516">
    <property type="entry name" value="THAP1/10"/>
</dbReference>
<evidence type="ECO:0000256" key="10">
    <source>
        <dbReference type="ARBA" id="ARBA00023242"/>
    </source>
</evidence>
<comment type="function">
    <text evidence="13">DNA-binding transcription regulator that regulates endothelial cell proliferation and G1/S cell-cycle progression. Specifically binds the 5'-[AT]NTNN[GT]GGCA[AGT]-3' core DNA sequence and acts by modulating expression of pRB-E2F cell-cycle target genes.</text>
</comment>
<evidence type="ECO:0000256" key="7">
    <source>
        <dbReference type="ARBA" id="ARBA00023054"/>
    </source>
</evidence>
<dbReference type="GO" id="GO:0003700">
    <property type="term" value="F:DNA-binding transcription factor activity"/>
    <property type="evidence" value="ECO:0007669"/>
    <property type="project" value="UniProtKB-UniRule"/>
</dbReference>
<keyword evidence="16" id="KW-1185">Reference proteome</keyword>
<reference evidence="15" key="1">
    <citation type="submission" date="2019-06" db="EMBL/GenBank/DDBJ databases">
        <authorList>
            <consortium name="Wellcome Sanger Institute Data Sharing"/>
        </authorList>
    </citation>
    <scope>NUCLEOTIDE SEQUENCE [LARGE SCALE GENOMIC DNA]</scope>
</reference>
<evidence type="ECO:0000256" key="8">
    <source>
        <dbReference type="ARBA" id="ARBA00023125"/>
    </source>
</evidence>
<evidence type="ECO:0000313" key="15">
    <source>
        <dbReference type="Ensembl" id="ENSSFAP00005016104.1"/>
    </source>
</evidence>